<dbReference type="SUPFAM" id="SSF56524">
    <property type="entry name" value="Oxidoreductase molybdopterin-binding domain"/>
    <property type="match status" value="1"/>
</dbReference>
<reference evidence="2 3" key="1">
    <citation type="submission" date="2018-08" db="EMBL/GenBank/DDBJ databases">
        <title>Mucilaginibacter terrae sp. nov., isolated from manganese diggings.</title>
        <authorList>
            <person name="Huang Y."/>
            <person name="Zhou Z."/>
        </authorList>
    </citation>
    <scope>NUCLEOTIDE SEQUENCE [LARGE SCALE GENOMIC DNA]</scope>
    <source>
        <strain evidence="2 3">ZH6</strain>
    </source>
</reference>
<protein>
    <submittedName>
        <fullName evidence="2">Molybdopterin-binding protein</fullName>
    </submittedName>
</protein>
<name>A0A3E2NPK5_9SPHI</name>
<proteinExistence type="predicted"/>
<dbReference type="RefSeq" id="WP_117383404.1">
    <property type="nucleotide sequence ID" value="NZ_QWDE01000002.1"/>
</dbReference>
<accession>A0A3E2NPK5</accession>
<organism evidence="2 3">
    <name type="scientific">Mucilaginibacter terrenus</name>
    <dbReference type="NCBI Taxonomy" id="2482727"/>
    <lineage>
        <taxon>Bacteria</taxon>
        <taxon>Pseudomonadati</taxon>
        <taxon>Bacteroidota</taxon>
        <taxon>Sphingobacteriia</taxon>
        <taxon>Sphingobacteriales</taxon>
        <taxon>Sphingobacteriaceae</taxon>
        <taxon>Mucilaginibacter</taxon>
    </lineage>
</organism>
<comment type="caution">
    <text evidence="2">The sequence shown here is derived from an EMBL/GenBank/DDBJ whole genome shotgun (WGS) entry which is preliminary data.</text>
</comment>
<evidence type="ECO:0000313" key="3">
    <source>
        <dbReference type="Proteomes" id="UP000260823"/>
    </source>
</evidence>
<dbReference type="EMBL" id="QWDE01000002">
    <property type="protein sequence ID" value="RFZ82929.1"/>
    <property type="molecule type" value="Genomic_DNA"/>
</dbReference>
<evidence type="ECO:0000313" key="2">
    <source>
        <dbReference type="EMBL" id="RFZ82929.1"/>
    </source>
</evidence>
<feature type="chain" id="PRO_5017738072" evidence="1">
    <location>
        <begin position="19"/>
        <end position="171"/>
    </location>
</feature>
<keyword evidence="3" id="KW-1185">Reference proteome</keyword>
<evidence type="ECO:0000256" key="1">
    <source>
        <dbReference type="SAM" id="SignalP"/>
    </source>
</evidence>
<sequence>MRNILFILFLAVALNATAQDTATKQTLQFTITGGVEKESLITPDSLKQYKTVVIGDIKVTDHTGAFKHKDDDLKGVLLKDILSHTKYKTSSPKLLSRFYFVCTGADGYKVVYSWNELYNTTVGDKVFIITEKNGKGINELPESIQMTSASDFKTGRRYLHNLLKIAVEEVQ</sequence>
<dbReference type="OrthoDB" id="5366082at2"/>
<dbReference type="InterPro" id="IPR036374">
    <property type="entry name" value="OxRdtase_Mopterin-bd_sf"/>
</dbReference>
<dbReference type="Proteomes" id="UP000260823">
    <property type="component" value="Unassembled WGS sequence"/>
</dbReference>
<dbReference type="AlphaFoldDB" id="A0A3E2NPK5"/>
<feature type="signal peptide" evidence="1">
    <location>
        <begin position="1"/>
        <end position="18"/>
    </location>
</feature>
<keyword evidence="1" id="KW-0732">Signal</keyword>
<gene>
    <name evidence="2" type="ORF">DYU05_12285</name>
</gene>